<feature type="compositionally biased region" description="Basic and acidic residues" evidence="7">
    <location>
        <begin position="301"/>
        <end position="313"/>
    </location>
</feature>
<evidence type="ECO:0000256" key="3">
    <source>
        <dbReference type="ARBA" id="ARBA00023155"/>
    </source>
</evidence>
<evidence type="ECO:0000259" key="8">
    <source>
        <dbReference type="PROSITE" id="PS50071"/>
    </source>
</evidence>
<evidence type="ECO:0000256" key="2">
    <source>
        <dbReference type="ARBA" id="ARBA00023125"/>
    </source>
</evidence>
<dbReference type="PANTHER" id="PTHR24339">
    <property type="entry name" value="HOMEOBOX PROTEIN EMX-RELATED"/>
    <property type="match status" value="1"/>
</dbReference>
<dbReference type="EMBL" id="JABDTM020028475">
    <property type="protein sequence ID" value="KAH0808870.1"/>
    <property type="molecule type" value="Genomic_DNA"/>
</dbReference>
<comment type="caution">
    <text evidence="9">The sequence shown here is derived from an EMBL/GenBank/DDBJ whole genome shotgun (WGS) entry which is preliminary data.</text>
</comment>
<comment type="subcellular location">
    <subcellularLocation>
        <location evidence="1 5 6">Nucleus</location>
    </subcellularLocation>
</comment>
<dbReference type="Pfam" id="PF00046">
    <property type="entry name" value="Homeodomain"/>
    <property type="match status" value="1"/>
</dbReference>
<proteinExistence type="predicted"/>
<dbReference type="InterPro" id="IPR009057">
    <property type="entry name" value="Homeodomain-like_sf"/>
</dbReference>
<feature type="region of interest" description="Disordered" evidence="7">
    <location>
        <begin position="282"/>
        <end position="318"/>
    </location>
</feature>
<evidence type="ECO:0000256" key="6">
    <source>
        <dbReference type="RuleBase" id="RU000682"/>
    </source>
</evidence>
<evidence type="ECO:0000256" key="4">
    <source>
        <dbReference type="ARBA" id="ARBA00023242"/>
    </source>
</evidence>
<sequence>MIRGRSLQPIPTPNPCQRQTPAAKRPNNHVKRPHTSNKFTSTIESCSSKRTLLHDCLLNMVHLDTYHHLDDQQLAENEHQSSNTLCEDLSQQEDPRCRSNSSATNNKSFTIAAILGLKNDKNQEDSASDLSVVNLSVHHPGGTDRALVSNCGRLQLPVRHSSSAASVTGHYAVGHGCPQRQTVRGMKHLSSAVLQNKKSCKSKRVRTIFTPEQLERLEAEFERQQYMVGPERLYLAHTLQLTEAQVKVWFQNRRIKWRKHHLELTHQRLAVLKQQQLLLDESHPDVQDTNSSSTDTGEYDSQNHARHANEQSRRGQISAASGSPFLENRWEFSGGIKRRSSLLIRGLIEIPRIPRVRLWFYVGTEASWKTVVGVIQGRWREARTESSTATDELARCGGAHGDEEVESIAGRYARHWVTYDNNQLIMDHVVNT</sequence>
<keyword evidence="4 5" id="KW-0539">Nucleus</keyword>
<feature type="compositionally biased region" description="Basic residues" evidence="7">
    <location>
        <begin position="26"/>
        <end position="35"/>
    </location>
</feature>
<dbReference type="AlphaFoldDB" id="A0A8J6GZ99"/>
<dbReference type="SUPFAM" id="SSF46689">
    <property type="entry name" value="Homeodomain-like"/>
    <property type="match status" value="1"/>
</dbReference>
<feature type="region of interest" description="Disordered" evidence="7">
    <location>
        <begin position="80"/>
        <end position="103"/>
    </location>
</feature>
<dbReference type="PROSITE" id="PS00027">
    <property type="entry name" value="HOMEOBOX_1"/>
    <property type="match status" value="1"/>
</dbReference>
<evidence type="ECO:0000313" key="9">
    <source>
        <dbReference type="EMBL" id="KAH0808870.1"/>
    </source>
</evidence>
<gene>
    <name evidence="9" type="ORF">GEV33_013923</name>
</gene>
<dbReference type="CDD" id="cd00086">
    <property type="entry name" value="homeodomain"/>
    <property type="match status" value="1"/>
</dbReference>
<dbReference type="PANTHER" id="PTHR24339:SF67">
    <property type="entry name" value="GNOT1 HOMEODOMAIN PROTEIN-RELATED"/>
    <property type="match status" value="1"/>
</dbReference>
<dbReference type="PROSITE" id="PS50071">
    <property type="entry name" value="HOMEOBOX_2"/>
    <property type="match status" value="1"/>
</dbReference>
<feature type="domain" description="Homeobox" evidence="8">
    <location>
        <begin position="200"/>
        <end position="260"/>
    </location>
</feature>
<evidence type="ECO:0000256" key="1">
    <source>
        <dbReference type="ARBA" id="ARBA00004123"/>
    </source>
</evidence>
<dbReference type="Proteomes" id="UP000719412">
    <property type="component" value="Unassembled WGS sequence"/>
</dbReference>
<dbReference type="GO" id="GO:0000978">
    <property type="term" value="F:RNA polymerase II cis-regulatory region sequence-specific DNA binding"/>
    <property type="evidence" value="ECO:0007669"/>
    <property type="project" value="TreeGrafter"/>
</dbReference>
<evidence type="ECO:0000256" key="7">
    <source>
        <dbReference type="SAM" id="MobiDB-lite"/>
    </source>
</evidence>
<keyword evidence="3 5" id="KW-0371">Homeobox</keyword>
<dbReference type="GO" id="GO:0005634">
    <property type="term" value="C:nucleus"/>
    <property type="evidence" value="ECO:0007669"/>
    <property type="project" value="UniProtKB-SubCell"/>
</dbReference>
<dbReference type="SMART" id="SM00389">
    <property type="entry name" value="HOX"/>
    <property type="match status" value="1"/>
</dbReference>
<dbReference type="InterPro" id="IPR001356">
    <property type="entry name" value="HD"/>
</dbReference>
<reference evidence="9" key="2">
    <citation type="submission" date="2021-08" db="EMBL/GenBank/DDBJ databases">
        <authorList>
            <person name="Eriksson T."/>
        </authorList>
    </citation>
    <scope>NUCLEOTIDE SEQUENCE</scope>
    <source>
        <strain evidence="9">Stoneville</strain>
        <tissue evidence="9">Whole head</tissue>
    </source>
</reference>
<name>A0A8J6GZ99_TENMO</name>
<reference evidence="9" key="1">
    <citation type="journal article" date="2020" name="J Insects Food Feed">
        <title>The yellow mealworm (Tenebrio molitor) genome: a resource for the emerging insects as food and feed industry.</title>
        <authorList>
            <person name="Eriksson T."/>
            <person name="Andere A."/>
            <person name="Kelstrup H."/>
            <person name="Emery V."/>
            <person name="Picard C."/>
        </authorList>
    </citation>
    <scope>NUCLEOTIDE SEQUENCE</scope>
    <source>
        <strain evidence="9">Stoneville</strain>
        <tissue evidence="9">Whole head</tissue>
    </source>
</reference>
<evidence type="ECO:0000313" key="10">
    <source>
        <dbReference type="Proteomes" id="UP000719412"/>
    </source>
</evidence>
<dbReference type="InterPro" id="IPR017970">
    <property type="entry name" value="Homeobox_CS"/>
</dbReference>
<evidence type="ECO:0000256" key="5">
    <source>
        <dbReference type="PROSITE-ProRule" id="PRU00108"/>
    </source>
</evidence>
<keyword evidence="10" id="KW-1185">Reference proteome</keyword>
<dbReference type="GO" id="GO:0030182">
    <property type="term" value="P:neuron differentiation"/>
    <property type="evidence" value="ECO:0007669"/>
    <property type="project" value="TreeGrafter"/>
</dbReference>
<protein>
    <recommendedName>
        <fullName evidence="8">Homeobox domain-containing protein</fullName>
    </recommendedName>
</protein>
<dbReference type="Gene3D" id="1.10.10.60">
    <property type="entry name" value="Homeodomain-like"/>
    <property type="match status" value="1"/>
</dbReference>
<dbReference type="FunFam" id="1.10.10.60:FF:000378">
    <property type="entry name" value="Notochord homeobox"/>
    <property type="match status" value="1"/>
</dbReference>
<accession>A0A8J6GZ99</accession>
<keyword evidence="2 5" id="KW-0238">DNA-binding</keyword>
<dbReference type="GO" id="GO:0007417">
    <property type="term" value="P:central nervous system development"/>
    <property type="evidence" value="ECO:0007669"/>
    <property type="project" value="TreeGrafter"/>
</dbReference>
<feature type="DNA-binding region" description="Homeobox" evidence="5">
    <location>
        <begin position="202"/>
        <end position="261"/>
    </location>
</feature>
<dbReference type="InterPro" id="IPR050877">
    <property type="entry name" value="EMX-VAX-Noto_Homeobox_TFs"/>
</dbReference>
<dbReference type="GO" id="GO:0000981">
    <property type="term" value="F:DNA-binding transcription factor activity, RNA polymerase II-specific"/>
    <property type="evidence" value="ECO:0007669"/>
    <property type="project" value="InterPro"/>
</dbReference>
<feature type="region of interest" description="Disordered" evidence="7">
    <location>
        <begin position="1"/>
        <end position="36"/>
    </location>
</feature>
<feature type="compositionally biased region" description="Polar residues" evidence="7">
    <location>
        <begin position="287"/>
        <end position="300"/>
    </location>
</feature>
<organism evidence="9 10">
    <name type="scientific">Tenebrio molitor</name>
    <name type="common">Yellow mealworm beetle</name>
    <dbReference type="NCBI Taxonomy" id="7067"/>
    <lineage>
        <taxon>Eukaryota</taxon>
        <taxon>Metazoa</taxon>
        <taxon>Ecdysozoa</taxon>
        <taxon>Arthropoda</taxon>
        <taxon>Hexapoda</taxon>
        <taxon>Insecta</taxon>
        <taxon>Pterygota</taxon>
        <taxon>Neoptera</taxon>
        <taxon>Endopterygota</taxon>
        <taxon>Coleoptera</taxon>
        <taxon>Polyphaga</taxon>
        <taxon>Cucujiformia</taxon>
        <taxon>Tenebrionidae</taxon>
        <taxon>Tenebrio</taxon>
    </lineage>
</organism>